<protein>
    <submittedName>
        <fullName evidence="2">Uncharacterized protein</fullName>
    </submittedName>
</protein>
<evidence type="ECO:0000313" key="3">
    <source>
        <dbReference type="Proteomes" id="UP000002316"/>
    </source>
</evidence>
<name>C9ZSC6_TRYB9</name>
<reference evidence="3" key="1">
    <citation type="journal article" date="2010" name="PLoS Negl. Trop. Dis.">
        <title>The genome sequence of Trypanosoma brucei gambiense, causative agent of chronic human african trypanosomiasis.</title>
        <authorList>
            <person name="Jackson A.P."/>
            <person name="Sanders M."/>
            <person name="Berry A."/>
            <person name="McQuillan J."/>
            <person name="Aslett M.A."/>
            <person name="Quail M.A."/>
            <person name="Chukualim B."/>
            <person name="Capewell P."/>
            <person name="MacLeod A."/>
            <person name="Melville S.E."/>
            <person name="Gibson W."/>
            <person name="Barry J.D."/>
            <person name="Berriman M."/>
            <person name="Hertz-Fowler C."/>
        </authorList>
    </citation>
    <scope>NUCLEOTIDE SEQUENCE [LARGE SCALE GENOMIC DNA]</scope>
    <source>
        <strain evidence="3">MHOM/CI/86/DAL972</strain>
    </source>
</reference>
<dbReference type="KEGG" id="tbg:TbgDal_VII2285"/>
<proteinExistence type="predicted"/>
<evidence type="ECO:0000313" key="2">
    <source>
        <dbReference type="EMBL" id="CBH12264.1"/>
    </source>
</evidence>
<dbReference type="RefSeq" id="XP_011774545.1">
    <property type="nucleotide sequence ID" value="XM_011776243.1"/>
</dbReference>
<gene>
    <name evidence="2" type="ORF">TbgDal_VII2285</name>
</gene>
<dbReference type="GeneID" id="23862380"/>
<dbReference type="Proteomes" id="UP000002316">
    <property type="component" value="Chromosome 7"/>
</dbReference>
<sequence length="112" mass="13048">MKCVFNFLFFPLSPASQHSSLSLSFSPTHLDLLKFFFFLNPAHSSFSNFGYLFITQWFPSASPRLPNLWPQLLLLFIYRNGGLKQIKQKPTKGTMPPKTGWRYHSEGKKKKY</sequence>
<evidence type="ECO:0000256" key="1">
    <source>
        <dbReference type="SAM" id="MobiDB-lite"/>
    </source>
</evidence>
<accession>C9ZSC6</accession>
<dbReference type="EMBL" id="FN554970">
    <property type="protein sequence ID" value="CBH12264.1"/>
    <property type="molecule type" value="Genomic_DNA"/>
</dbReference>
<dbReference type="AlphaFoldDB" id="C9ZSC6"/>
<organism evidence="2 3">
    <name type="scientific">Trypanosoma brucei gambiense (strain MHOM/CI/86/DAL972)</name>
    <dbReference type="NCBI Taxonomy" id="679716"/>
    <lineage>
        <taxon>Eukaryota</taxon>
        <taxon>Discoba</taxon>
        <taxon>Euglenozoa</taxon>
        <taxon>Kinetoplastea</taxon>
        <taxon>Metakinetoplastina</taxon>
        <taxon>Trypanosomatida</taxon>
        <taxon>Trypanosomatidae</taxon>
        <taxon>Trypanosoma</taxon>
    </lineage>
</organism>
<feature type="region of interest" description="Disordered" evidence="1">
    <location>
        <begin position="87"/>
        <end position="112"/>
    </location>
</feature>